<dbReference type="SUPFAM" id="SSF52418">
    <property type="entry name" value="Nucleoside phosphorylase/phosphoribosyltransferase catalytic domain"/>
    <property type="match status" value="1"/>
</dbReference>
<comment type="caution">
    <text evidence="7">The sequence shown here is derived from an EMBL/GenBank/DDBJ whole genome shotgun (WGS) entry which is preliminary data.</text>
</comment>
<dbReference type="Gene3D" id="1.20.970.10">
    <property type="entry name" value="Transferase, Pyrimidine Nucleoside Phosphorylase, Chain C"/>
    <property type="match status" value="1"/>
</dbReference>
<dbReference type="GO" id="GO:0004048">
    <property type="term" value="F:anthranilate phosphoribosyltransferase activity"/>
    <property type="evidence" value="ECO:0007669"/>
    <property type="project" value="InterPro"/>
</dbReference>
<dbReference type="Pfam" id="PF02885">
    <property type="entry name" value="Glycos_trans_3N"/>
    <property type="match status" value="1"/>
</dbReference>
<dbReference type="RefSeq" id="WP_161825238.1">
    <property type="nucleotide sequence ID" value="NZ_WVIC01000016.1"/>
</dbReference>
<keyword evidence="8" id="KW-1185">Reference proteome</keyword>
<dbReference type="EMBL" id="WVIC01000016">
    <property type="protein sequence ID" value="NCJ06762.1"/>
    <property type="molecule type" value="Genomic_DNA"/>
</dbReference>
<protein>
    <recommendedName>
        <fullName evidence="9">Anthranilate phosphoribosyltransferase</fullName>
    </recommendedName>
</protein>
<dbReference type="InterPro" id="IPR035902">
    <property type="entry name" value="Nuc_phospho_transferase"/>
</dbReference>
<dbReference type="AlphaFoldDB" id="A0A8K1ZZ24"/>
<keyword evidence="4" id="KW-0057">Aromatic amino acid biosynthesis</keyword>
<dbReference type="PANTHER" id="PTHR43285:SF3">
    <property type="entry name" value="SLL1634 PROTEIN"/>
    <property type="match status" value="1"/>
</dbReference>
<proteinExistence type="predicted"/>
<organism evidence="7 8">
    <name type="scientific">Petrachloros mirabilis ULC683</name>
    <dbReference type="NCBI Taxonomy" id="2781853"/>
    <lineage>
        <taxon>Bacteria</taxon>
        <taxon>Bacillati</taxon>
        <taxon>Cyanobacteriota</taxon>
        <taxon>Cyanophyceae</taxon>
        <taxon>Synechococcales</taxon>
        <taxon>Petrachlorosaceae</taxon>
        <taxon>Petrachloros</taxon>
        <taxon>Petrachloros mirabilis</taxon>
    </lineage>
</organism>
<dbReference type="InterPro" id="IPR017459">
    <property type="entry name" value="Glycosyl_Trfase_fam3_N_dom"/>
</dbReference>
<evidence type="ECO:0000256" key="4">
    <source>
        <dbReference type="ARBA" id="ARBA00023141"/>
    </source>
</evidence>
<name>A0A8K1ZZ24_9CYAN</name>
<evidence type="ECO:0008006" key="9">
    <source>
        <dbReference type="Google" id="ProtNLM"/>
    </source>
</evidence>
<dbReference type="SUPFAM" id="SSF47648">
    <property type="entry name" value="Nucleoside phosphorylase/phosphoribosyltransferase N-terminal domain"/>
    <property type="match status" value="1"/>
</dbReference>
<dbReference type="InterPro" id="IPR036320">
    <property type="entry name" value="Glycosyl_Trfase_fam3_N_dom_sf"/>
</dbReference>
<dbReference type="Gene3D" id="3.40.1030.10">
    <property type="entry name" value="Nucleoside phosphorylase/phosphoribosyltransferase catalytic domain"/>
    <property type="match status" value="1"/>
</dbReference>
<dbReference type="Proteomes" id="UP000607397">
    <property type="component" value="Unassembled WGS sequence"/>
</dbReference>
<reference evidence="7" key="1">
    <citation type="submission" date="2019-12" db="EMBL/GenBank/DDBJ databases">
        <title>High-Quality draft genome sequences of three cyanobacteria isolated from the limestone walls of the Old Cathedral of Coimbra.</title>
        <authorList>
            <person name="Tiago I."/>
            <person name="Soares F."/>
            <person name="Portugal A."/>
        </authorList>
    </citation>
    <scope>NUCLEOTIDE SEQUENCE [LARGE SCALE GENOMIC DNA]</scope>
    <source>
        <strain evidence="7">C</strain>
    </source>
</reference>
<evidence type="ECO:0000256" key="1">
    <source>
        <dbReference type="ARBA" id="ARBA00022605"/>
    </source>
</evidence>
<dbReference type="GO" id="GO:0000162">
    <property type="term" value="P:L-tryptophan biosynthetic process"/>
    <property type="evidence" value="ECO:0007669"/>
    <property type="project" value="InterPro"/>
</dbReference>
<keyword evidence="3" id="KW-0808">Transferase</keyword>
<dbReference type="Pfam" id="PF00591">
    <property type="entry name" value="Glycos_transf_3"/>
    <property type="match status" value="1"/>
</dbReference>
<feature type="domain" description="Glycosyl transferase family 3 N-terminal" evidence="6">
    <location>
        <begin position="6"/>
        <end position="69"/>
    </location>
</feature>
<dbReference type="GO" id="GO:0005829">
    <property type="term" value="C:cytosol"/>
    <property type="evidence" value="ECO:0007669"/>
    <property type="project" value="TreeGrafter"/>
</dbReference>
<evidence type="ECO:0000259" key="5">
    <source>
        <dbReference type="Pfam" id="PF00591"/>
    </source>
</evidence>
<dbReference type="PANTHER" id="PTHR43285">
    <property type="entry name" value="ANTHRANILATE PHOSPHORIBOSYLTRANSFERASE"/>
    <property type="match status" value="1"/>
</dbReference>
<evidence type="ECO:0000256" key="3">
    <source>
        <dbReference type="ARBA" id="ARBA00022679"/>
    </source>
</evidence>
<evidence type="ECO:0000259" key="6">
    <source>
        <dbReference type="Pfam" id="PF02885"/>
    </source>
</evidence>
<feature type="domain" description="Glycosyl transferase family 3" evidence="5">
    <location>
        <begin position="104"/>
        <end position="332"/>
    </location>
</feature>
<evidence type="ECO:0000313" key="7">
    <source>
        <dbReference type="EMBL" id="NCJ06762.1"/>
    </source>
</evidence>
<dbReference type="NCBIfam" id="NF005635">
    <property type="entry name" value="PRK07394.1"/>
    <property type="match status" value="1"/>
</dbReference>
<evidence type="ECO:0000256" key="2">
    <source>
        <dbReference type="ARBA" id="ARBA00022676"/>
    </source>
</evidence>
<evidence type="ECO:0000313" key="8">
    <source>
        <dbReference type="Proteomes" id="UP000607397"/>
    </source>
</evidence>
<gene>
    <name evidence="7" type="ORF">GS597_09625</name>
</gene>
<keyword evidence="2" id="KW-0328">Glycosyltransferase</keyword>
<sequence>MSQAFRELLKKIGSGPHTGKSLSREEAKAATLMMLHQTATPAQIGAFMIAHRIKRPTPPELAGMLDAYDQLGPQVGAIASAQPVIVFGIPYDGRSRTAPVLPLTALILAAAGQPVLMHGGTRMPTKYGISLTELWQGLGVDWTYLSLAQVQEGLAQTRLGYVYLPEHFPLAQALVPYRDQIGKRPPFATLELLWCPYAGDAHLISGFVHPPTEINLQATLALRGTHHYTTVKGLEGSCDLPCDRTAIVGYHPPEAELQRLLLAPRDYNLGGRAVPLADEGILLHQMQQALKGQDCDLLPAVLWNGGFYLWHTGCCADLSQGIAQTMELLQSGLVLAQLAQLQQWHQTQKSLATFA</sequence>
<keyword evidence="1" id="KW-0028">Amino-acid biosynthesis</keyword>
<dbReference type="InterPro" id="IPR005940">
    <property type="entry name" value="Anthranilate_Pribosyl_Tfrase"/>
</dbReference>
<dbReference type="InterPro" id="IPR000312">
    <property type="entry name" value="Glycosyl_Trfase_fam3"/>
</dbReference>
<accession>A0A8K1ZZ24</accession>